<keyword evidence="3" id="KW-0597">Phosphoprotein</keyword>
<evidence type="ECO:0000256" key="7">
    <source>
        <dbReference type="ARBA" id="ARBA00022840"/>
    </source>
</evidence>
<keyword evidence="5" id="KW-0547">Nucleotide-binding</keyword>
<accession>A0A645CAV1</accession>
<evidence type="ECO:0000259" key="9">
    <source>
        <dbReference type="PROSITE" id="PS50109"/>
    </source>
</evidence>
<dbReference type="AlphaFoldDB" id="A0A645CAV1"/>
<dbReference type="GO" id="GO:0007234">
    <property type="term" value="P:osmosensory signaling via phosphorelay pathway"/>
    <property type="evidence" value="ECO:0007669"/>
    <property type="project" value="TreeGrafter"/>
</dbReference>
<keyword evidence="4 10" id="KW-0808">Transferase</keyword>
<dbReference type="Gene3D" id="3.30.565.10">
    <property type="entry name" value="Histidine kinase-like ATPase, C-terminal domain"/>
    <property type="match status" value="1"/>
</dbReference>
<dbReference type="EC" id="2.7.13.3" evidence="2"/>
<dbReference type="InterPro" id="IPR003594">
    <property type="entry name" value="HATPase_dom"/>
</dbReference>
<dbReference type="SUPFAM" id="SSF55874">
    <property type="entry name" value="ATPase domain of HSP90 chaperone/DNA topoisomerase II/histidine kinase"/>
    <property type="match status" value="1"/>
</dbReference>
<dbReference type="SMART" id="SM00387">
    <property type="entry name" value="HATPase_c"/>
    <property type="match status" value="1"/>
</dbReference>
<gene>
    <name evidence="10" type="primary">kinE_6</name>
    <name evidence="10" type="ORF">SDC9_121035</name>
</gene>
<dbReference type="PROSITE" id="PS50109">
    <property type="entry name" value="HIS_KIN"/>
    <property type="match status" value="1"/>
</dbReference>
<keyword evidence="8" id="KW-0902">Two-component regulatory system</keyword>
<proteinExistence type="predicted"/>
<evidence type="ECO:0000313" key="10">
    <source>
        <dbReference type="EMBL" id="MPM74050.1"/>
    </source>
</evidence>
<reference evidence="10" key="1">
    <citation type="submission" date="2019-08" db="EMBL/GenBank/DDBJ databases">
        <authorList>
            <person name="Kucharzyk K."/>
            <person name="Murdoch R.W."/>
            <person name="Higgins S."/>
            <person name="Loffler F."/>
        </authorList>
    </citation>
    <scope>NUCLEOTIDE SEQUENCE</scope>
</reference>
<evidence type="ECO:0000256" key="3">
    <source>
        <dbReference type="ARBA" id="ARBA00022553"/>
    </source>
</evidence>
<dbReference type="FunFam" id="3.30.565.10:FF:000006">
    <property type="entry name" value="Sensor histidine kinase WalK"/>
    <property type="match status" value="1"/>
</dbReference>
<dbReference type="PRINTS" id="PR00344">
    <property type="entry name" value="BCTRLSENSOR"/>
</dbReference>
<comment type="catalytic activity">
    <reaction evidence="1">
        <text>ATP + protein L-histidine = ADP + protein N-phospho-L-histidine.</text>
        <dbReference type="EC" id="2.7.13.3"/>
    </reaction>
</comment>
<dbReference type="InterPro" id="IPR036890">
    <property type="entry name" value="HATPase_C_sf"/>
</dbReference>
<dbReference type="InterPro" id="IPR050351">
    <property type="entry name" value="BphY/WalK/GraS-like"/>
</dbReference>
<evidence type="ECO:0000256" key="5">
    <source>
        <dbReference type="ARBA" id="ARBA00022741"/>
    </source>
</evidence>
<dbReference type="GO" id="GO:0004673">
    <property type="term" value="F:protein histidine kinase activity"/>
    <property type="evidence" value="ECO:0007669"/>
    <property type="project" value="UniProtKB-EC"/>
</dbReference>
<evidence type="ECO:0000256" key="8">
    <source>
        <dbReference type="ARBA" id="ARBA00023012"/>
    </source>
</evidence>
<dbReference type="PANTHER" id="PTHR42878:SF7">
    <property type="entry name" value="SENSOR HISTIDINE KINASE GLRK"/>
    <property type="match status" value="1"/>
</dbReference>
<evidence type="ECO:0000256" key="4">
    <source>
        <dbReference type="ARBA" id="ARBA00022679"/>
    </source>
</evidence>
<dbReference type="GO" id="GO:0005524">
    <property type="term" value="F:ATP binding"/>
    <property type="evidence" value="ECO:0007669"/>
    <property type="project" value="UniProtKB-KW"/>
</dbReference>
<name>A0A645CAV1_9ZZZZ</name>
<evidence type="ECO:0000256" key="1">
    <source>
        <dbReference type="ARBA" id="ARBA00000085"/>
    </source>
</evidence>
<organism evidence="10">
    <name type="scientific">bioreactor metagenome</name>
    <dbReference type="NCBI Taxonomy" id="1076179"/>
    <lineage>
        <taxon>unclassified sequences</taxon>
        <taxon>metagenomes</taxon>
        <taxon>ecological metagenomes</taxon>
    </lineage>
</organism>
<protein>
    <recommendedName>
        <fullName evidence="2">histidine kinase</fullName>
        <ecNumber evidence="2">2.7.13.3</ecNumber>
    </recommendedName>
</protein>
<dbReference type="PANTHER" id="PTHR42878">
    <property type="entry name" value="TWO-COMPONENT HISTIDINE KINASE"/>
    <property type="match status" value="1"/>
</dbReference>
<dbReference type="GO" id="GO:0000156">
    <property type="term" value="F:phosphorelay response regulator activity"/>
    <property type="evidence" value="ECO:0007669"/>
    <property type="project" value="TreeGrafter"/>
</dbReference>
<keyword evidence="7" id="KW-0067">ATP-binding</keyword>
<dbReference type="InterPro" id="IPR005467">
    <property type="entry name" value="His_kinase_dom"/>
</dbReference>
<dbReference type="Pfam" id="PF02518">
    <property type="entry name" value="HATPase_c"/>
    <property type="match status" value="1"/>
</dbReference>
<dbReference type="GO" id="GO:0030295">
    <property type="term" value="F:protein kinase activator activity"/>
    <property type="evidence" value="ECO:0007669"/>
    <property type="project" value="TreeGrafter"/>
</dbReference>
<keyword evidence="6 10" id="KW-0418">Kinase</keyword>
<evidence type="ECO:0000256" key="2">
    <source>
        <dbReference type="ARBA" id="ARBA00012438"/>
    </source>
</evidence>
<dbReference type="InterPro" id="IPR004358">
    <property type="entry name" value="Sig_transdc_His_kin-like_C"/>
</dbReference>
<dbReference type="EMBL" id="VSSQ01025720">
    <property type="protein sequence ID" value="MPM74050.1"/>
    <property type="molecule type" value="Genomic_DNA"/>
</dbReference>
<evidence type="ECO:0000256" key="6">
    <source>
        <dbReference type="ARBA" id="ARBA00022777"/>
    </source>
</evidence>
<comment type="caution">
    <text evidence="10">The sequence shown here is derived from an EMBL/GenBank/DDBJ whole genome shotgun (WGS) entry which is preliminary data.</text>
</comment>
<sequence>MYDFIKDAINTISAQITLKNISIELKGCDETQYAMFDLNMIETVIRNLLTNAIKFSNKNSVVQIVVENYDNTHVKISIIDNGIGMNTAKINKLFKIDEKISTKGTENESGTGLGLVLCKEFIEKHGCQIWVESEVGKGSKFSFTLPKIIQIMDM</sequence>
<feature type="domain" description="Histidine kinase" evidence="9">
    <location>
        <begin position="1"/>
        <end position="149"/>
    </location>
</feature>